<dbReference type="GO" id="GO:0015035">
    <property type="term" value="F:protein-disulfide reductase activity"/>
    <property type="evidence" value="ECO:0007669"/>
    <property type="project" value="UniProtKB-UniRule"/>
</dbReference>
<protein>
    <recommendedName>
        <fullName evidence="7">Thioredoxin</fullName>
    </recommendedName>
</protein>
<dbReference type="FunFam" id="3.40.30.10:FF:000001">
    <property type="entry name" value="Thioredoxin"/>
    <property type="match status" value="1"/>
</dbReference>
<dbReference type="Pfam" id="PF00085">
    <property type="entry name" value="Thioredoxin"/>
    <property type="match status" value="1"/>
</dbReference>
<dbReference type="Proteomes" id="UP000634139">
    <property type="component" value="Unassembled WGS sequence"/>
</dbReference>
<dbReference type="NCBIfam" id="NF008229">
    <property type="entry name" value="PRK10996.1"/>
    <property type="match status" value="1"/>
</dbReference>
<keyword evidence="5" id="KW-1015">Disulfide bond</keyword>
<evidence type="ECO:0000313" key="9">
    <source>
        <dbReference type="EMBL" id="GHA05857.1"/>
    </source>
</evidence>
<evidence type="ECO:0000313" key="10">
    <source>
        <dbReference type="Proteomes" id="UP000634139"/>
    </source>
</evidence>
<evidence type="ECO:0000256" key="6">
    <source>
        <dbReference type="ARBA" id="ARBA00023284"/>
    </source>
</evidence>
<keyword evidence="2" id="KW-0813">Transport</keyword>
<dbReference type="AlphaFoldDB" id="A0A918RP72"/>
<dbReference type="Pfam" id="PF21352">
    <property type="entry name" value="Zn_ribbon_Thio2"/>
    <property type="match status" value="1"/>
</dbReference>
<dbReference type="InterPro" id="IPR005746">
    <property type="entry name" value="Thioredoxin"/>
</dbReference>
<dbReference type="InterPro" id="IPR013766">
    <property type="entry name" value="Thioredoxin_domain"/>
</dbReference>
<keyword evidence="4" id="KW-0249">Electron transport</keyword>
<dbReference type="RefSeq" id="WP_189542726.1">
    <property type="nucleotide sequence ID" value="NZ_BMZD01000009.1"/>
</dbReference>
<dbReference type="PANTHER" id="PTHR45663:SF11">
    <property type="entry name" value="GEO12009P1"/>
    <property type="match status" value="1"/>
</dbReference>
<dbReference type="CDD" id="cd02947">
    <property type="entry name" value="TRX_family"/>
    <property type="match status" value="1"/>
</dbReference>
<evidence type="ECO:0000259" key="8">
    <source>
        <dbReference type="PROSITE" id="PS51352"/>
    </source>
</evidence>
<evidence type="ECO:0000256" key="1">
    <source>
        <dbReference type="ARBA" id="ARBA00008987"/>
    </source>
</evidence>
<dbReference type="InterPro" id="IPR017937">
    <property type="entry name" value="Thioredoxin_CS"/>
</dbReference>
<dbReference type="GO" id="GO:0005829">
    <property type="term" value="C:cytosol"/>
    <property type="evidence" value="ECO:0007669"/>
    <property type="project" value="TreeGrafter"/>
</dbReference>
<organism evidence="9 10">
    <name type="scientific">Novosphingobium arvoryzae</name>
    <dbReference type="NCBI Taxonomy" id="1256514"/>
    <lineage>
        <taxon>Bacteria</taxon>
        <taxon>Pseudomonadati</taxon>
        <taxon>Pseudomonadota</taxon>
        <taxon>Alphaproteobacteria</taxon>
        <taxon>Sphingomonadales</taxon>
        <taxon>Sphingomonadaceae</taxon>
        <taxon>Novosphingobium</taxon>
    </lineage>
</organism>
<dbReference type="Gene3D" id="2.30.30.380">
    <property type="entry name" value="Zn-finger domain of Sec23/24"/>
    <property type="match status" value="1"/>
</dbReference>
<gene>
    <name evidence="9" type="primary">trx</name>
    <name evidence="9" type="ORF">GCM10011617_28530</name>
</gene>
<evidence type="ECO:0000256" key="5">
    <source>
        <dbReference type="ARBA" id="ARBA00023157"/>
    </source>
</evidence>
<dbReference type="EMBL" id="BMZD01000009">
    <property type="protein sequence ID" value="GHA05857.1"/>
    <property type="molecule type" value="Genomic_DNA"/>
</dbReference>
<keyword evidence="3" id="KW-0479">Metal-binding</keyword>
<dbReference type="GO" id="GO:0045454">
    <property type="term" value="P:cell redox homeostasis"/>
    <property type="evidence" value="ECO:0007669"/>
    <property type="project" value="TreeGrafter"/>
</dbReference>
<dbReference type="PRINTS" id="PR00421">
    <property type="entry name" value="THIOREDOXIN"/>
</dbReference>
<reference evidence="9" key="1">
    <citation type="journal article" date="2014" name="Int. J. Syst. Evol. Microbiol.">
        <title>Complete genome sequence of Corynebacterium casei LMG S-19264T (=DSM 44701T), isolated from a smear-ripened cheese.</title>
        <authorList>
            <consortium name="US DOE Joint Genome Institute (JGI-PGF)"/>
            <person name="Walter F."/>
            <person name="Albersmeier A."/>
            <person name="Kalinowski J."/>
            <person name="Ruckert C."/>
        </authorList>
    </citation>
    <scope>NUCLEOTIDE SEQUENCE</scope>
    <source>
        <strain evidence="9">KCTC 32422</strain>
    </source>
</reference>
<dbReference type="NCBIfam" id="TIGR01068">
    <property type="entry name" value="thioredoxin"/>
    <property type="match status" value="1"/>
</dbReference>
<evidence type="ECO:0000256" key="7">
    <source>
        <dbReference type="NCBIfam" id="TIGR01068"/>
    </source>
</evidence>
<name>A0A918RP72_9SPHN</name>
<proteinExistence type="inferred from homology"/>
<evidence type="ECO:0000256" key="2">
    <source>
        <dbReference type="ARBA" id="ARBA00022448"/>
    </source>
</evidence>
<keyword evidence="10" id="KW-1185">Reference proteome</keyword>
<dbReference type="PROSITE" id="PS51352">
    <property type="entry name" value="THIOREDOXIN_2"/>
    <property type="match status" value="1"/>
</dbReference>
<keyword evidence="6" id="KW-0676">Redox-active center</keyword>
<accession>A0A918RP72</accession>
<reference evidence="9" key="2">
    <citation type="submission" date="2020-09" db="EMBL/GenBank/DDBJ databases">
        <authorList>
            <person name="Sun Q."/>
            <person name="Kim S."/>
        </authorList>
    </citation>
    <scope>NUCLEOTIDE SEQUENCE</scope>
    <source>
        <strain evidence="9">KCTC 32422</strain>
    </source>
</reference>
<sequence length="147" mass="15464">MSAPADPALVVCPACGAPNRVPVTRLTAAPTCGKCKAALFTGQPLAVNAAMFDRQIGKGTLPVLVDFWAEWCGPCRAMAPAFAQAAQALEPHARLLKLDTEAVPEIAQRYQIRSIPTLILFSGGREVARQAGAVSAPAIVNWVRSVS</sequence>
<evidence type="ECO:0000256" key="3">
    <source>
        <dbReference type="ARBA" id="ARBA00022723"/>
    </source>
</evidence>
<evidence type="ECO:0000256" key="4">
    <source>
        <dbReference type="ARBA" id="ARBA00022982"/>
    </source>
</evidence>
<comment type="caution">
    <text evidence="9">The sequence shown here is derived from an EMBL/GenBank/DDBJ whole genome shotgun (WGS) entry which is preliminary data.</text>
</comment>
<dbReference type="InterPro" id="IPR049299">
    <property type="entry name" value="Thio2_N"/>
</dbReference>
<comment type="similarity">
    <text evidence="1">Belongs to the thioredoxin family.</text>
</comment>
<dbReference type="Gene3D" id="3.40.30.10">
    <property type="entry name" value="Glutaredoxin"/>
    <property type="match status" value="1"/>
</dbReference>
<dbReference type="PANTHER" id="PTHR45663">
    <property type="entry name" value="GEO12009P1"/>
    <property type="match status" value="1"/>
</dbReference>
<dbReference type="GO" id="GO:0046872">
    <property type="term" value="F:metal ion binding"/>
    <property type="evidence" value="ECO:0007669"/>
    <property type="project" value="UniProtKB-KW"/>
</dbReference>
<dbReference type="InterPro" id="IPR036249">
    <property type="entry name" value="Thioredoxin-like_sf"/>
</dbReference>
<dbReference type="SUPFAM" id="SSF52833">
    <property type="entry name" value="Thioredoxin-like"/>
    <property type="match status" value="1"/>
</dbReference>
<feature type="domain" description="Thioredoxin" evidence="8">
    <location>
        <begin position="39"/>
        <end position="147"/>
    </location>
</feature>
<dbReference type="PROSITE" id="PS00194">
    <property type="entry name" value="THIOREDOXIN_1"/>
    <property type="match status" value="1"/>
</dbReference>